<comment type="caution">
    <text evidence="2">The sequence shown here is derived from an EMBL/GenBank/DDBJ whole genome shotgun (WGS) entry which is preliminary data.</text>
</comment>
<organism evidence="2 3">
    <name type="scientific">Cudoniella acicularis</name>
    <dbReference type="NCBI Taxonomy" id="354080"/>
    <lineage>
        <taxon>Eukaryota</taxon>
        <taxon>Fungi</taxon>
        <taxon>Dikarya</taxon>
        <taxon>Ascomycota</taxon>
        <taxon>Pezizomycotina</taxon>
        <taxon>Leotiomycetes</taxon>
        <taxon>Helotiales</taxon>
        <taxon>Tricladiaceae</taxon>
        <taxon>Cudoniella</taxon>
    </lineage>
</organism>
<dbReference type="OrthoDB" id="3473305at2759"/>
<dbReference type="PANTHER" id="PTHR35910">
    <property type="entry name" value="2EXR DOMAIN-CONTAINING PROTEIN"/>
    <property type="match status" value="1"/>
</dbReference>
<dbReference type="EMBL" id="JAAMPI010000930">
    <property type="protein sequence ID" value="KAF4627674.1"/>
    <property type="molecule type" value="Genomic_DNA"/>
</dbReference>
<proteinExistence type="predicted"/>
<dbReference type="PANTHER" id="PTHR35910:SF1">
    <property type="entry name" value="2EXR DOMAIN-CONTAINING PROTEIN"/>
    <property type="match status" value="1"/>
</dbReference>
<dbReference type="InterPro" id="IPR045518">
    <property type="entry name" value="2EXR"/>
</dbReference>
<evidence type="ECO:0000313" key="3">
    <source>
        <dbReference type="Proteomes" id="UP000566819"/>
    </source>
</evidence>
<evidence type="ECO:0000313" key="2">
    <source>
        <dbReference type="EMBL" id="KAF4627674.1"/>
    </source>
</evidence>
<reference evidence="2 3" key="1">
    <citation type="submission" date="2020-03" db="EMBL/GenBank/DDBJ databases">
        <title>Draft Genome Sequence of Cudoniella acicularis.</title>
        <authorList>
            <person name="Buettner E."/>
            <person name="Kellner H."/>
        </authorList>
    </citation>
    <scope>NUCLEOTIDE SEQUENCE [LARGE SCALE GENOMIC DNA]</scope>
    <source>
        <strain evidence="2 3">DSM 108380</strain>
    </source>
</reference>
<evidence type="ECO:0000259" key="1">
    <source>
        <dbReference type="Pfam" id="PF20150"/>
    </source>
</evidence>
<name>A0A8H4W1K5_9HELO</name>
<gene>
    <name evidence="2" type="ORF">G7Y89_g10479</name>
</gene>
<keyword evidence="3" id="KW-1185">Reference proteome</keyword>
<accession>A0A8H4W1K5</accession>
<protein>
    <recommendedName>
        <fullName evidence="1">2EXR domain-containing protein</fullName>
    </recommendedName>
</protein>
<dbReference type="Proteomes" id="UP000566819">
    <property type="component" value="Unassembled WGS sequence"/>
</dbReference>
<feature type="domain" description="2EXR" evidence="1">
    <location>
        <begin position="17"/>
        <end position="154"/>
    </location>
</feature>
<sequence>MASSKLLIPHPSQKSLSDLPFELRTEIWNLTFIPQIIKIESYRPAIPSSCNNSESSETENKHVGFFGTVLSPCPSTTHTLSNDATNGSLTCCGPVALYVCHESRALALKRYVLTFGSTSISGSQPSAAGPISSISSLQHVLAPKIWIDFSQDLITNEGLWGSIWDESFEDWREKMSSLRLVSGAEKVERVALVGHEADVFQLLVNWGTLFNFEKLREVVVFLEEVGEDVGEDGVVIKNSFEKGLATFREGVRDMRMNSSGRYRPYDFPAHIKIKVVMWVDPELWYEKGVDMG</sequence>
<dbReference type="Pfam" id="PF20150">
    <property type="entry name" value="2EXR"/>
    <property type="match status" value="1"/>
</dbReference>
<dbReference type="AlphaFoldDB" id="A0A8H4W1K5"/>